<dbReference type="EMBL" id="NCVQ01000006">
    <property type="protein sequence ID" value="PWZ24428.1"/>
    <property type="molecule type" value="Genomic_DNA"/>
</dbReference>
<proteinExistence type="predicted"/>
<name>A0A3L6EUW8_MAIZE</name>
<comment type="caution">
    <text evidence="1">The sequence shown here is derived from an EMBL/GenBank/DDBJ whole genome shotgun (WGS) entry which is preliminary data.</text>
</comment>
<organism evidence="1 2">
    <name type="scientific">Zea mays</name>
    <name type="common">Maize</name>
    <dbReference type="NCBI Taxonomy" id="4577"/>
    <lineage>
        <taxon>Eukaryota</taxon>
        <taxon>Viridiplantae</taxon>
        <taxon>Streptophyta</taxon>
        <taxon>Embryophyta</taxon>
        <taxon>Tracheophyta</taxon>
        <taxon>Spermatophyta</taxon>
        <taxon>Magnoliopsida</taxon>
        <taxon>Liliopsida</taxon>
        <taxon>Poales</taxon>
        <taxon>Poaceae</taxon>
        <taxon>PACMAD clade</taxon>
        <taxon>Panicoideae</taxon>
        <taxon>Andropogonodae</taxon>
        <taxon>Andropogoneae</taxon>
        <taxon>Tripsacinae</taxon>
        <taxon>Zea</taxon>
    </lineage>
</organism>
<protein>
    <submittedName>
        <fullName evidence="1">Uncharacterized protein</fullName>
    </submittedName>
</protein>
<accession>A0A3L6EUW8</accession>
<sequence length="8" mass="904">MVIETALK</sequence>
<evidence type="ECO:0000313" key="1">
    <source>
        <dbReference type="EMBL" id="PWZ24428.1"/>
    </source>
</evidence>
<evidence type="ECO:0000313" key="2">
    <source>
        <dbReference type="Proteomes" id="UP000251960"/>
    </source>
</evidence>
<reference evidence="1 2" key="1">
    <citation type="journal article" date="2018" name="Nat. Genet.">
        <title>Extensive intraspecific gene order and gene structural variations between Mo17 and other maize genomes.</title>
        <authorList>
            <person name="Sun S."/>
            <person name="Zhou Y."/>
            <person name="Chen J."/>
            <person name="Shi J."/>
            <person name="Zhao H."/>
            <person name="Zhao H."/>
            <person name="Song W."/>
            <person name="Zhang M."/>
            <person name="Cui Y."/>
            <person name="Dong X."/>
            <person name="Liu H."/>
            <person name="Ma X."/>
            <person name="Jiao Y."/>
            <person name="Wang B."/>
            <person name="Wei X."/>
            <person name="Stein J.C."/>
            <person name="Glaubitz J.C."/>
            <person name="Lu F."/>
            <person name="Yu G."/>
            <person name="Liang C."/>
            <person name="Fengler K."/>
            <person name="Li B."/>
            <person name="Rafalski A."/>
            <person name="Schnable P.S."/>
            <person name="Ware D.H."/>
            <person name="Buckler E.S."/>
            <person name="Lai J."/>
        </authorList>
    </citation>
    <scope>NUCLEOTIDE SEQUENCE [LARGE SCALE GENOMIC DNA]</scope>
    <source>
        <strain evidence="2">cv. Missouri 17</strain>
        <tissue evidence="1">Seedling</tissue>
    </source>
</reference>
<gene>
    <name evidence="1" type="ORF">Zm00014a_014467</name>
</gene>
<dbReference type="Proteomes" id="UP000251960">
    <property type="component" value="Chromosome 5"/>
</dbReference>